<keyword evidence="1" id="KW-0472">Membrane</keyword>
<dbReference type="Gene3D" id="3.40.50.300">
    <property type="entry name" value="P-loop containing nucleotide triphosphate hydrolases"/>
    <property type="match status" value="1"/>
</dbReference>
<organism evidence="2 3">
    <name type="scientific">Clavelina lepadiformis</name>
    <name type="common">Light-bulb sea squirt</name>
    <name type="synonym">Ascidia lepadiformis</name>
    <dbReference type="NCBI Taxonomy" id="159417"/>
    <lineage>
        <taxon>Eukaryota</taxon>
        <taxon>Metazoa</taxon>
        <taxon>Chordata</taxon>
        <taxon>Tunicata</taxon>
        <taxon>Ascidiacea</taxon>
        <taxon>Aplousobranchia</taxon>
        <taxon>Clavelinidae</taxon>
        <taxon>Clavelina</taxon>
    </lineage>
</organism>
<gene>
    <name evidence="2" type="ORF">CVLEPA_LOCUS26516</name>
</gene>
<evidence type="ECO:0000313" key="3">
    <source>
        <dbReference type="Proteomes" id="UP001642483"/>
    </source>
</evidence>
<dbReference type="InterPro" id="IPR027417">
    <property type="entry name" value="P-loop_NTPase"/>
</dbReference>
<keyword evidence="1" id="KW-1133">Transmembrane helix</keyword>
<keyword evidence="1" id="KW-0812">Transmembrane</keyword>
<reference evidence="2 3" key="1">
    <citation type="submission" date="2024-02" db="EMBL/GenBank/DDBJ databases">
        <authorList>
            <person name="Daric V."/>
            <person name="Darras S."/>
        </authorList>
    </citation>
    <scope>NUCLEOTIDE SEQUENCE [LARGE SCALE GENOMIC DNA]</scope>
</reference>
<dbReference type="EMBL" id="CAWYQH010000130">
    <property type="protein sequence ID" value="CAK8693205.1"/>
    <property type="molecule type" value="Genomic_DNA"/>
</dbReference>
<sequence length="316" mass="36610">MIKLETYLLKANKSSHTTWSVCHHGSLYISVRFVSLRNSSFTRMKVICAGFGKTGTKSVQAALKELGYNVYDYMENFEYLYEDWMKIFKDGGTKEDFRRMFENVDAVTDAPAFYFWDEIHKAFPEAKIVFMFREEKSWAASLHNQIVTGSSPIVQHLQFLSPSLRRFTGYNDMLGKVLFGCSPKTSWFKPVGFNMLLARMTYRRHNAHVLQNAPKDKLLVYNVKEGWEPLCKFLGVDVPSKPFPHRNVRGNIVQEYWAKHPFMIRIKRELMISMGVLVTFSVLGVYTLRCGRQNTLSTYFSNLASNLWGKLTSSKF</sequence>
<protein>
    <recommendedName>
        <fullName evidence="4">Sulfotransferase</fullName>
    </recommendedName>
</protein>
<dbReference type="SUPFAM" id="SSF52540">
    <property type="entry name" value="P-loop containing nucleoside triphosphate hydrolases"/>
    <property type="match status" value="1"/>
</dbReference>
<feature type="transmembrane region" description="Helical" evidence="1">
    <location>
        <begin position="270"/>
        <end position="288"/>
    </location>
</feature>
<evidence type="ECO:0000256" key="1">
    <source>
        <dbReference type="SAM" id="Phobius"/>
    </source>
</evidence>
<dbReference type="PANTHER" id="PTHR36978">
    <property type="entry name" value="P-LOOP CONTAINING NUCLEOTIDE TRIPHOSPHATE HYDROLASE"/>
    <property type="match status" value="1"/>
</dbReference>
<dbReference type="InterPro" id="IPR040632">
    <property type="entry name" value="Sulfotransfer_4"/>
</dbReference>
<comment type="caution">
    <text evidence="2">The sequence shown here is derived from an EMBL/GenBank/DDBJ whole genome shotgun (WGS) entry which is preliminary data.</text>
</comment>
<name>A0ABP0GNU0_CLALP</name>
<dbReference type="Pfam" id="PF17784">
    <property type="entry name" value="Sulfotransfer_4"/>
    <property type="match status" value="1"/>
</dbReference>
<proteinExistence type="predicted"/>
<evidence type="ECO:0008006" key="4">
    <source>
        <dbReference type="Google" id="ProtNLM"/>
    </source>
</evidence>
<accession>A0ABP0GNU0</accession>
<dbReference type="Proteomes" id="UP001642483">
    <property type="component" value="Unassembled WGS sequence"/>
</dbReference>
<evidence type="ECO:0000313" key="2">
    <source>
        <dbReference type="EMBL" id="CAK8693205.1"/>
    </source>
</evidence>
<keyword evidence="3" id="KW-1185">Reference proteome</keyword>
<dbReference type="PANTHER" id="PTHR36978:SF4">
    <property type="entry name" value="P-LOOP CONTAINING NUCLEOSIDE TRIPHOSPHATE HYDROLASE PROTEIN"/>
    <property type="match status" value="1"/>
</dbReference>